<gene>
    <name evidence="1" type="ORF">I4F81_007597</name>
</gene>
<dbReference type="Proteomes" id="UP000798662">
    <property type="component" value="Chromosome 2"/>
</dbReference>
<proteinExistence type="predicted"/>
<comment type="caution">
    <text evidence="1">The sequence shown here is derived from an EMBL/GenBank/DDBJ whole genome shotgun (WGS) entry which is preliminary data.</text>
</comment>
<organism evidence="1 2">
    <name type="scientific">Pyropia yezoensis</name>
    <name type="common">Susabi-nori</name>
    <name type="synonym">Porphyra yezoensis</name>
    <dbReference type="NCBI Taxonomy" id="2788"/>
    <lineage>
        <taxon>Eukaryota</taxon>
        <taxon>Rhodophyta</taxon>
        <taxon>Bangiophyceae</taxon>
        <taxon>Bangiales</taxon>
        <taxon>Bangiaceae</taxon>
        <taxon>Pyropia</taxon>
    </lineage>
</organism>
<evidence type="ECO:0000313" key="1">
    <source>
        <dbReference type="EMBL" id="KAK1865062.1"/>
    </source>
</evidence>
<name>A0ACC3C5H8_PYRYE</name>
<protein>
    <submittedName>
        <fullName evidence="1">Uncharacterized protein</fullName>
    </submittedName>
</protein>
<evidence type="ECO:0000313" key="2">
    <source>
        <dbReference type="Proteomes" id="UP000798662"/>
    </source>
</evidence>
<keyword evidence="2" id="KW-1185">Reference proteome</keyword>
<sequence length="1096" mass="116092">MAEVMEQSPLDDRSYRRVTLPNGLRVLLVADPVADRPAACMSVAVGYRADPEHLPGLAHFCEHMLFLGTAKYPDEAAYGAFIRAHGGGRNAGTGPETTNYHFSFFIAPLFTPTATAREVRAVDSEFRNGRLHDARRRYQVLRAAAAAGHPARKCGIGNAASLWERPTAAGVDVRAALLAFHGRHYSANRMALSLVAPAPLDTLASWAGDLFGGIPNTHAPLAADAYAGRPPYGPAETGVRLHVVPVEEHRWLSLFWVVPPLAATYRTNPVGYIAHRFNYGGPGSLLSALRSRGWASSVRASSSERATHWQTVQVWVELTVAGAAAAAIDEVIGAIFAYLRLLAAEGVTARSYQDAADIKRMYWTYREREEPSALARKLAPRMHWLPDEHLLTGESLYAAYDERLIRDTLRLLTPAAAVVMVVDPAFTGTTDRVEEWYGTPYSACRIPDDTLTAWAAAAPWPDLAVGPPNAFIPTDLSLVCDALDESAAGSGQPPAVGEDAGPTRAPGATAVLARVASAAPPADFNGDAAAVDAGAMDDAASTLSPLAAGAAAAAASPAAPPPWESPRLPPVVPPAAATTSAHPVLLHDDATLRLHYKLDRTFRRPKAYVWFNLLTPAVHTSARSWVLSDLATRVLADALTEETADAADAGLGVRVSRMLGGLRLFLSGYTDKLPRLLDVLLGHLGRFRAEPARFARVAEVLRRGYKNRLKQDPRDHATTTVSLLTCTPAWHLTDLLGVFGDGLASASSPPPAAGGLDGEGTPAPPTAPPPPSAAEVEAFVASLWPGGLFIEALVAGNVSPEGALSLAATVQAALPAPPLPALELPARRAVQLPARQTVLARIASPKPEDPNSAVQVVYQVGLGGDPTADVTLALLKHMLVDRVFTVLRTEQQLGYRVSSWSQRVAGVNVLCVAVQSPSASPETVAARIQACLDDFGSVTLPALDPTPFKTALSAALREPDKQLWAQARRYLDQISDHTYDYGRREALADALAAVGTPQLCRWWATYLAADAPRRRLLVSAVHPPGRPPVQTPAEERAAGAGGEGGGGGGDGGSLPPPLVLADVAAHPAAVRAFRHSRPLYPVNGYYQVGPSADPGA</sequence>
<accession>A0ACC3C5H8</accession>
<dbReference type="EMBL" id="CM020619">
    <property type="protein sequence ID" value="KAK1865062.1"/>
    <property type="molecule type" value="Genomic_DNA"/>
</dbReference>
<reference evidence="1" key="1">
    <citation type="submission" date="2019-11" db="EMBL/GenBank/DDBJ databases">
        <title>Nori genome reveals adaptations in red seaweeds to the harsh intertidal environment.</title>
        <authorList>
            <person name="Wang D."/>
            <person name="Mao Y."/>
        </authorList>
    </citation>
    <scope>NUCLEOTIDE SEQUENCE</scope>
    <source>
        <tissue evidence="1">Gametophyte</tissue>
    </source>
</reference>